<dbReference type="InterPro" id="IPR000719">
    <property type="entry name" value="Prot_kinase_dom"/>
</dbReference>
<dbReference type="PROSITE" id="PS50011">
    <property type="entry name" value="PROTEIN_KINASE_DOM"/>
    <property type="match status" value="1"/>
</dbReference>
<dbReference type="STRING" id="905079.L1JV19"/>
<dbReference type="Gene3D" id="1.10.510.10">
    <property type="entry name" value="Transferase(Phosphotransferase) domain 1"/>
    <property type="match status" value="1"/>
</dbReference>
<protein>
    <recommendedName>
        <fullName evidence="1">Protein kinase domain-containing protein</fullName>
    </recommendedName>
</protein>
<dbReference type="eggNOG" id="KOG0200">
    <property type="taxonomic scope" value="Eukaryota"/>
</dbReference>
<dbReference type="KEGG" id="gtt:GUITHDRAFT_57062"/>
<dbReference type="Pfam" id="PF07714">
    <property type="entry name" value="PK_Tyr_Ser-Thr"/>
    <property type="match status" value="1"/>
</dbReference>
<dbReference type="InterPro" id="IPR001245">
    <property type="entry name" value="Ser-Thr/Tyr_kinase_cat_dom"/>
</dbReference>
<reference evidence="3" key="3">
    <citation type="submission" date="2016-03" db="UniProtKB">
        <authorList>
            <consortium name="EnsemblProtists"/>
        </authorList>
    </citation>
    <scope>IDENTIFICATION</scope>
</reference>
<evidence type="ECO:0000313" key="3">
    <source>
        <dbReference type="EnsemblProtists" id="EKX52055"/>
    </source>
</evidence>
<dbReference type="InterPro" id="IPR050122">
    <property type="entry name" value="RTK"/>
</dbReference>
<reference evidence="2 4" key="1">
    <citation type="journal article" date="2012" name="Nature">
        <title>Algal genomes reveal evolutionary mosaicism and the fate of nucleomorphs.</title>
        <authorList>
            <consortium name="DOE Joint Genome Institute"/>
            <person name="Curtis B.A."/>
            <person name="Tanifuji G."/>
            <person name="Burki F."/>
            <person name="Gruber A."/>
            <person name="Irimia M."/>
            <person name="Maruyama S."/>
            <person name="Arias M.C."/>
            <person name="Ball S.G."/>
            <person name="Gile G.H."/>
            <person name="Hirakawa Y."/>
            <person name="Hopkins J.F."/>
            <person name="Kuo A."/>
            <person name="Rensing S.A."/>
            <person name="Schmutz J."/>
            <person name="Symeonidi A."/>
            <person name="Elias M."/>
            <person name="Eveleigh R.J."/>
            <person name="Herman E.K."/>
            <person name="Klute M.J."/>
            <person name="Nakayama T."/>
            <person name="Obornik M."/>
            <person name="Reyes-Prieto A."/>
            <person name="Armbrust E.V."/>
            <person name="Aves S.J."/>
            <person name="Beiko R.G."/>
            <person name="Coutinho P."/>
            <person name="Dacks J.B."/>
            <person name="Durnford D.G."/>
            <person name="Fast N.M."/>
            <person name="Green B.R."/>
            <person name="Grisdale C.J."/>
            <person name="Hempel F."/>
            <person name="Henrissat B."/>
            <person name="Hoppner M.P."/>
            <person name="Ishida K."/>
            <person name="Kim E."/>
            <person name="Koreny L."/>
            <person name="Kroth P.G."/>
            <person name="Liu Y."/>
            <person name="Malik S.B."/>
            <person name="Maier U.G."/>
            <person name="McRose D."/>
            <person name="Mock T."/>
            <person name="Neilson J.A."/>
            <person name="Onodera N.T."/>
            <person name="Poole A.M."/>
            <person name="Pritham E.J."/>
            <person name="Richards T.A."/>
            <person name="Rocap G."/>
            <person name="Roy S.W."/>
            <person name="Sarai C."/>
            <person name="Schaack S."/>
            <person name="Shirato S."/>
            <person name="Slamovits C.H."/>
            <person name="Spencer D.F."/>
            <person name="Suzuki S."/>
            <person name="Worden A.Z."/>
            <person name="Zauner S."/>
            <person name="Barry K."/>
            <person name="Bell C."/>
            <person name="Bharti A.K."/>
            <person name="Crow J.A."/>
            <person name="Grimwood J."/>
            <person name="Kramer R."/>
            <person name="Lindquist E."/>
            <person name="Lucas S."/>
            <person name="Salamov A."/>
            <person name="McFadden G.I."/>
            <person name="Lane C.E."/>
            <person name="Keeling P.J."/>
            <person name="Gray M.W."/>
            <person name="Grigoriev I.V."/>
            <person name="Archibald J.M."/>
        </authorList>
    </citation>
    <scope>NUCLEOTIDE SEQUENCE</scope>
    <source>
        <strain evidence="2 4">CCMP2712</strain>
    </source>
</reference>
<feature type="non-terminal residue" evidence="2">
    <location>
        <position position="135"/>
    </location>
</feature>
<dbReference type="OrthoDB" id="4062651at2759"/>
<evidence type="ECO:0000313" key="4">
    <source>
        <dbReference type="Proteomes" id="UP000011087"/>
    </source>
</evidence>
<dbReference type="PaxDb" id="55529-EKX52055"/>
<feature type="domain" description="Protein kinase" evidence="1">
    <location>
        <begin position="1"/>
        <end position="135"/>
    </location>
</feature>
<evidence type="ECO:0000313" key="2">
    <source>
        <dbReference type="EMBL" id="EKX52055.1"/>
    </source>
</evidence>
<dbReference type="GO" id="GO:0007169">
    <property type="term" value="P:cell surface receptor protein tyrosine kinase signaling pathway"/>
    <property type="evidence" value="ECO:0007669"/>
    <property type="project" value="TreeGrafter"/>
</dbReference>
<dbReference type="RefSeq" id="XP_005839035.1">
    <property type="nucleotide sequence ID" value="XM_005838978.1"/>
</dbReference>
<keyword evidence="4" id="KW-1185">Reference proteome</keyword>
<dbReference type="SUPFAM" id="SSF56112">
    <property type="entry name" value="Protein kinase-like (PK-like)"/>
    <property type="match status" value="1"/>
</dbReference>
<dbReference type="PANTHER" id="PTHR24416">
    <property type="entry name" value="TYROSINE-PROTEIN KINASE RECEPTOR"/>
    <property type="match status" value="1"/>
</dbReference>
<organism evidence="2">
    <name type="scientific">Guillardia theta (strain CCMP2712)</name>
    <name type="common">Cryptophyte</name>
    <dbReference type="NCBI Taxonomy" id="905079"/>
    <lineage>
        <taxon>Eukaryota</taxon>
        <taxon>Cryptophyceae</taxon>
        <taxon>Pyrenomonadales</taxon>
        <taxon>Geminigeraceae</taxon>
        <taxon>Guillardia</taxon>
    </lineage>
</organism>
<dbReference type="PANTHER" id="PTHR24416:SF611">
    <property type="entry name" value="TYROSINE-PROTEIN KINASE TRANSMEMBRANE RECEPTOR ROR"/>
    <property type="match status" value="1"/>
</dbReference>
<dbReference type="EMBL" id="JH992973">
    <property type="protein sequence ID" value="EKX52055.1"/>
    <property type="molecule type" value="Genomic_DNA"/>
</dbReference>
<dbReference type="Proteomes" id="UP000011087">
    <property type="component" value="Unassembled WGS sequence"/>
</dbReference>
<accession>L1JV19</accession>
<feature type="non-terminal residue" evidence="2">
    <location>
        <position position="1"/>
    </location>
</feature>
<reference evidence="4" key="2">
    <citation type="submission" date="2012-11" db="EMBL/GenBank/DDBJ databases">
        <authorList>
            <person name="Kuo A."/>
            <person name="Curtis B.A."/>
            <person name="Tanifuji G."/>
            <person name="Burki F."/>
            <person name="Gruber A."/>
            <person name="Irimia M."/>
            <person name="Maruyama S."/>
            <person name="Arias M.C."/>
            <person name="Ball S.G."/>
            <person name="Gile G.H."/>
            <person name="Hirakawa Y."/>
            <person name="Hopkins J.F."/>
            <person name="Rensing S.A."/>
            <person name="Schmutz J."/>
            <person name="Symeonidi A."/>
            <person name="Elias M."/>
            <person name="Eveleigh R.J."/>
            <person name="Herman E.K."/>
            <person name="Klute M.J."/>
            <person name="Nakayama T."/>
            <person name="Obornik M."/>
            <person name="Reyes-Prieto A."/>
            <person name="Armbrust E.V."/>
            <person name="Aves S.J."/>
            <person name="Beiko R.G."/>
            <person name="Coutinho P."/>
            <person name="Dacks J.B."/>
            <person name="Durnford D.G."/>
            <person name="Fast N.M."/>
            <person name="Green B.R."/>
            <person name="Grisdale C."/>
            <person name="Hempe F."/>
            <person name="Henrissat B."/>
            <person name="Hoppner M.P."/>
            <person name="Ishida K.-I."/>
            <person name="Kim E."/>
            <person name="Koreny L."/>
            <person name="Kroth P.G."/>
            <person name="Liu Y."/>
            <person name="Malik S.-B."/>
            <person name="Maier U.G."/>
            <person name="McRose D."/>
            <person name="Mock T."/>
            <person name="Neilson J.A."/>
            <person name="Onodera N.T."/>
            <person name="Poole A.M."/>
            <person name="Pritham E.J."/>
            <person name="Richards T.A."/>
            <person name="Rocap G."/>
            <person name="Roy S.W."/>
            <person name="Sarai C."/>
            <person name="Schaack S."/>
            <person name="Shirato S."/>
            <person name="Slamovits C.H."/>
            <person name="Spencer D.F."/>
            <person name="Suzuki S."/>
            <person name="Worden A.Z."/>
            <person name="Zauner S."/>
            <person name="Barry K."/>
            <person name="Bell C."/>
            <person name="Bharti A.K."/>
            <person name="Crow J.A."/>
            <person name="Grimwood J."/>
            <person name="Kramer R."/>
            <person name="Lindquist E."/>
            <person name="Lucas S."/>
            <person name="Salamov A."/>
            <person name="McFadden G.I."/>
            <person name="Lane C.E."/>
            <person name="Keeling P.J."/>
            <person name="Gray M.W."/>
            <person name="Grigoriev I.V."/>
            <person name="Archibald J.M."/>
        </authorList>
    </citation>
    <scope>NUCLEOTIDE SEQUENCE</scope>
    <source>
        <strain evidence="4">CCMP2712</strain>
    </source>
</reference>
<dbReference type="GO" id="GO:0004714">
    <property type="term" value="F:transmembrane receptor protein tyrosine kinase activity"/>
    <property type="evidence" value="ECO:0007669"/>
    <property type="project" value="TreeGrafter"/>
</dbReference>
<dbReference type="HOGENOM" id="CLU_1891264_0_0_1"/>
<dbReference type="GO" id="GO:0043235">
    <property type="term" value="C:receptor complex"/>
    <property type="evidence" value="ECO:0007669"/>
    <property type="project" value="TreeGrafter"/>
</dbReference>
<name>L1JV19_GUITC</name>
<dbReference type="AlphaFoldDB" id="L1JV19"/>
<dbReference type="GO" id="GO:0005524">
    <property type="term" value="F:ATP binding"/>
    <property type="evidence" value="ECO:0007669"/>
    <property type="project" value="InterPro"/>
</dbReference>
<dbReference type="GO" id="GO:0005886">
    <property type="term" value="C:plasma membrane"/>
    <property type="evidence" value="ECO:0007669"/>
    <property type="project" value="TreeGrafter"/>
</dbReference>
<evidence type="ECO:0000259" key="1">
    <source>
        <dbReference type="PROSITE" id="PS50011"/>
    </source>
</evidence>
<gene>
    <name evidence="2" type="ORF">GUITHDRAFT_57062</name>
</gene>
<dbReference type="EnsemblProtists" id="EKX52055">
    <property type="protein sequence ID" value="EKX52055"/>
    <property type="gene ID" value="GUITHDRAFT_57062"/>
</dbReference>
<dbReference type="InterPro" id="IPR011009">
    <property type="entry name" value="Kinase-like_dom_sf"/>
</dbReference>
<sequence length="135" mass="14680">ISAGSFKAVYRGLLKVLIEGDGARRVPVAVLKIRSTGNGEELQGLHRVGRHPRLVKVMGLCEGPGFMLLPMELAERGSLKDALGRLEGQVSLQHKLVMMQQIAQGMGHLAENGIVHRKLGAHNVLLFGFDPNDVR</sequence>
<dbReference type="GeneID" id="17308957"/>
<proteinExistence type="predicted"/>